<evidence type="ECO:0000313" key="14">
    <source>
        <dbReference type="Proteomes" id="UP000267341"/>
    </source>
</evidence>
<comment type="similarity">
    <text evidence="3 11">Belongs to the membrane-bound acyltransferase family.</text>
</comment>
<dbReference type="Proteomes" id="UP000267341">
    <property type="component" value="Unassembled WGS sequence"/>
</dbReference>
<dbReference type="GO" id="GO:0016746">
    <property type="term" value="F:acyltransferase activity"/>
    <property type="evidence" value="ECO:0007669"/>
    <property type="project" value="UniProtKB-KW"/>
</dbReference>
<keyword evidence="10 11" id="KW-0012">Acyltransferase</keyword>
<comment type="pathway">
    <text evidence="2 11">Glycan biosynthesis; alginate biosynthesis.</text>
</comment>
<accession>A0ABX9RZQ5</accession>
<reference evidence="13 14" key="1">
    <citation type="submission" date="2018-10" db="EMBL/GenBank/DDBJ databases">
        <title>Genomic Encyclopedia of Type Strains, Phase IV (KMG-IV): sequencing the most valuable type-strain genomes for metagenomic binning, comparative biology and taxonomic classification.</title>
        <authorList>
            <person name="Goeker M."/>
        </authorList>
    </citation>
    <scope>NUCLEOTIDE SEQUENCE [LARGE SCALE GENOMIC DNA]</scope>
    <source>
        <strain evidence="13 14">DSM 5079</strain>
    </source>
</reference>
<protein>
    <recommendedName>
        <fullName evidence="11">Probable alginate O-acetylase</fullName>
        <ecNumber evidence="11">2.3.1.-</ecNumber>
    </recommendedName>
</protein>
<dbReference type="PANTHER" id="PTHR13285">
    <property type="entry name" value="ACYLTRANSFERASE"/>
    <property type="match status" value="1"/>
</dbReference>
<feature type="transmembrane region" description="Helical" evidence="12">
    <location>
        <begin position="144"/>
        <end position="162"/>
    </location>
</feature>
<dbReference type="GeneID" id="66902791"/>
<keyword evidence="11" id="KW-0997">Cell inner membrane</keyword>
<dbReference type="InterPro" id="IPR051085">
    <property type="entry name" value="MB_O-acyltransferase"/>
</dbReference>
<dbReference type="EC" id="2.3.1.-" evidence="11"/>
<feature type="transmembrane region" description="Helical" evidence="12">
    <location>
        <begin position="445"/>
        <end position="467"/>
    </location>
</feature>
<dbReference type="PIRSF" id="PIRSF500217">
    <property type="entry name" value="AlgI"/>
    <property type="match status" value="1"/>
</dbReference>
<dbReference type="PANTHER" id="PTHR13285:SF23">
    <property type="entry name" value="TEICHOIC ACID D-ALANYLTRANSFERASE"/>
    <property type="match status" value="1"/>
</dbReference>
<evidence type="ECO:0000256" key="7">
    <source>
        <dbReference type="ARBA" id="ARBA00022841"/>
    </source>
</evidence>
<feature type="transmembrane region" description="Helical" evidence="12">
    <location>
        <begin position="350"/>
        <end position="367"/>
    </location>
</feature>
<keyword evidence="9 11" id="KW-0472">Membrane</keyword>
<feature type="transmembrane region" description="Helical" evidence="12">
    <location>
        <begin position="52"/>
        <end position="69"/>
    </location>
</feature>
<keyword evidence="6 11" id="KW-0812">Transmembrane</keyword>
<name>A0ABX9RZQ5_9ENTR</name>
<proteinExistence type="inferred from homology"/>
<feature type="transmembrane region" description="Helical" evidence="12">
    <location>
        <begin position="182"/>
        <end position="200"/>
    </location>
</feature>
<keyword evidence="7 11" id="KW-0016">Alginate biosynthesis</keyword>
<dbReference type="PIRSF" id="PIRSF016636">
    <property type="entry name" value="AlgI_DltB"/>
    <property type="match status" value="1"/>
</dbReference>
<evidence type="ECO:0000256" key="10">
    <source>
        <dbReference type="ARBA" id="ARBA00023315"/>
    </source>
</evidence>
<evidence type="ECO:0000256" key="1">
    <source>
        <dbReference type="ARBA" id="ARBA00004651"/>
    </source>
</evidence>
<dbReference type="Pfam" id="PF03062">
    <property type="entry name" value="MBOAT"/>
    <property type="match status" value="1"/>
</dbReference>
<feature type="transmembrane region" description="Helical" evidence="12">
    <location>
        <begin position="6"/>
        <end position="23"/>
    </location>
</feature>
<dbReference type="InterPro" id="IPR004299">
    <property type="entry name" value="MBOAT_fam"/>
</dbReference>
<evidence type="ECO:0000256" key="11">
    <source>
        <dbReference type="PIRNR" id="PIRNR016636"/>
    </source>
</evidence>
<dbReference type="InterPro" id="IPR028362">
    <property type="entry name" value="AlgI"/>
</dbReference>
<comment type="caution">
    <text evidence="13">The sequence shown here is derived from an EMBL/GenBank/DDBJ whole genome shotgun (WGS) entry which is preliminary data.</text>
</comment>
<keyword evidence="5 11" id="KW-0808">Transferase</keyword>
<keyword evidence="14" id="KW-1185">Reference proteome</keyword>
<feature type="transmembrane region" description="Helical" evidence="12">
    <location>
        <begin position="412"/>
        <end position="433"/>
    </location>
</feature>
<feature type="transmembrane region" description="Helical" evidence="12">
    <location>
        <begin position="76"/>
        <end position="98"/>
    </location>
</feature>
<organism evidence="13 14">
    <name type="scientific">Yokenella regensburgei</name>
    <dbReference type="NCBI Taxonomy" id="158877"/>
    <lineage>
        <taxon>Bacteria</taxon>
        <taxon>Pseudomonadati</taxon>
        <taxon>Pseudomonadota</taxon>
        <taxon>Gammaproteobacteria</taxon>
        <taxon>Enterobacterales</taxon>
        <taxon>Enterobacteriaceae</taxon>
        <taxon>Yokenella</taxon>
    </lineage>
</organism>
<comment type="subcellular location">
    <subcellularLocation>
        <location evidence="11">Cell inner membrane</location>
    </subcellularLocation>
    <subcellularLocation>
        <location evidence="1">Cell membrane</location>
        <topology evidence="1">Multi-pass membrane protein</topology>
    </subcellularLocation>
</comment>
<gene>
    <name evidence="13" type="ORF">C7387_0723</name>
</gene>
<dbReference type="RefSeq" id="WP_120816096.1">
    <property type="nucleotide sequence ID" value="NZ_RBIZ01000003.1"/>
</dbReference>
<feature type="transmembrane region" description="Helical" evidence="12">
    <location>
        <begin position="302"/>
        <end position="329"/>
    </location>
</feature>
<keyword evidence="4 11" id="KW-1003">Cell membrane</keyword>
<evidence type="ECO:0000256" key="3">
    <source>
        <dbReference type="ARBA" id="ARBA00010323"/>
    </source>
</evidence>
<sequence length="480" mass="54039">MLFNSFEYSILFLPITALIYFFLKKVNLNLSKVWVCSISVYFYSFFTYQFIPLLIASMAINFILIKLILSHGNKKYIVLNVLFNVISLGYFKYCNFFASNIDSIFGLNIGHLDVVAPLAISFYTFQQISLSVSAHRKQITEVTLLDYCAYILFFPKLISGPITNYEIITKQLSSKDSYLGKYLAPGLFVFSVGVFKKIVLASYFGAIADQGYSVVSTLNTIDSWITSLSYTLQLYFDFSGYTDMAIGSGLLFGVILPLNFNSPYLATDLQDFWRRWHITLSTWLRNYVYIPLGGNRKGVPRTYLNLFLTFLIGGFWHGAGWNFLAWGALHGAGLVVHRYWSQNGLKMPSILGWFVTFNYVNIAWIFFRTENITDAVTILKKMFGMVSGTADPVKFNQIFSDSFSFIFPDLNVQMWLVCAAAIAICLVPFNTNSIISMANSDRKGVIWNAVIPAASALALCLAVYASLGGGSAGSFIYFNF</sequence>
<keyword evidence="8 12" id="KW-1133">Transmembrane helix</keyword>
<feature type="transmembrane region" description="Helical" evidence="12">
    <location>
        <begin position="238"/>
        <end position="260"/>
    </location>
</feature>
<evidence type="ECO:0000313" key="13">
    <source>
        <dbReference type="EMBL" id="RKR64045.1"/>
    </source>
</evidence>
<feature type="transmembrane region" description="Helical" evidence="12">
    <location>
        <begin position="104"/>
        <end position="123"/>
    </location>
</feature>
<evidence type="ECO:0000256" key="6">
    <source>
        <dbReference type="ARBA" id="ARBA00022692"/>
    </source>
</evidence>
<evidence type="ECO:0000256" key="4">
    <source>
        <dbReference type="ARBA" id="ARBA00022475"/>
    </source>
</evidence>
<evidence type="ECO:0000256" key="8">
    <source>
        <dbReference type="ARBA" id="ARBA00022989"/>
    </source>
</evidence>
<evidence type="ECO:0000256" key="9">
    <source>
        <dbReference type="ARBA" id="ARBA00023136"/>
    </source>
</evidence>
<evidence type="ECO:0000256" key="2">
    <source>
        <dbReference type="ARBA" id="ARBA00005182"/>
    </source>
</evidence>
<dbReference type="EMBL" id="RBIZ01000003">
    <property type="protein sequence ID" value="RKR64045.1"/>
    <property type="molecule type" value="Genomic_DNA"/>
</dbReference>
<evidence type="ECO:0000256" key="5">
    <source>
        <dbReference type="ARBA" id="ARBA00022679"/>
    </source>
</evidence>
<dbReference type="InterPro" id="IPR024194">
    <property type="entry name" value="Ac/AlaTfrase_AlgI/DltB"/>
</dbReference>
<evidence type="ECO:0000256" key="12">
    <source>
        <dbReference type="SAM" id="Phobius"/>
    </source>
</evidence>